<proteinExistence type="predicted"/>
<evidence type="ECO:0000313" key="1">
    <source>
        <dbReference type="EMBL" id="BAT74012.1"/>
    </source>
</evidence>
<sequence length="125" mass="14275">MIVALCLGDHDPLSNYDPLLFLRCCSIWWKIALIQLFTCLHVMFCLLRSSLSYHRALVKPDFALIFPCSSTSRLISDFRLPPYLTFSLSLSKEIGSLSPEICNLVVYLLSCEMLNPVQSVFIHLF</sequence>
<gene>
    <name evidence="1" type="primary">Vigan.01G159400</name>
    <name evidence="1" type="ORF">VIGAN_01159400</name>
</gene>
<evidence type="ECO:0000313" key="2">
    <source>
        <dbReference type="Proteomes" id="UP000291084"/>
    </source>
</evidence>
<protein>
    <submittedName>
        <fullName evidence="1">Uncharacterized protein</fullName>
    </submittedName>
</protein>
<organism evidence="1 2">
    <name type="scientific">Vigna angularis var. angularis</name>
    <dbReference type="NCBI Taxonomy" id="157739"/>
    <lineage>
        <taxon>Eukaryota</taxon>
        <taxon>Viridiplantae</taxon>
        <taxon>Streptophyta</taxon>
        <taxon>Embryophyta</taxon>
        <taxon>Tracheophyta</taxon>
        <taxon>Spermatophyta</taxon>
        <taxon>Magnoliopsida</taxon>
        <taxon>eudicotyledons</taxon>
        <taxon>Gunneridae</taxon>
        <taxon>Pentapetalae</taxon>
        <taxon>rosids</taxon>
        <taxon>fabids</taxon>
        <taxon>Fabales</taxon>
        <taxon>Fabaceae</taxon>
        <taxon>Papilionoideae</taxon>
        <taxon>50 kb inversion clade</taxon>
        <taxon>NPAAA clade</taxon>
        <taxon>indigoferoid/millettioid clade</taxon>
        <taxon>Phaseoleae</taxon>
        <taxon>Vigna</taxon>
    </lineage>
</organism>
<reference evidence="1 2" key="1">
    <citation type="journal article" date="2015" name="Sci. Rep.">
        <title>The power of single molecule real-time sequencing technology in the de novo assembly of a eukaryotic genome.</title>
        <authorList>
            <person name="Sakai H."/>
            <person name="Naito K."/>
            <person name="Ogiso-Tanaka E."/>
            <person name="Takahashi Y."/>
            <person name="Iseki K."/>
            <person name="Muto C."/>
            <person name="Satou K."/>
            <person name="Teruya K."/>
            <person name="Shiroma A."/>
            <person name="Shimoji M."/>
            <person name="Hirano T."/>
            <person name="Itoh T."/>
            <person name="Kaga A."/>
            <person name="Tomooka N."/>
        </authorList>
    </citation>
    <scope>NUCLEOTIDE SEQUENCE [LARGE SCALE GENOMIC DNA]</scope>
    <source>
        <strain evidence="2">cv. Shumari</strain>
    </source>
</reference>
<dbReference type="EMBL" id="AP015034">
    <property type="protein sequence ID" value="BAT74012.1"/>
    <property type="molecule type" value="Genomic_DNA"/>
</dbReference>
<dbReference type="Proteomes" id="UP000291084">
    <property type="component" value="Chromosome 1"/>
</dbReference>
<keyword evidence="2" id="KW-1185">Reference proteome</keyword>
<dbReference type="AlphaFoldDB" id="A0A0S3R088"/>
<accession>A0A0S3R088</accession>
<name>A0A0S3R088_PHAAN</name>